<keyword evidence="2" id="KW-1185">Reference proteome</keyword>
<dbReference type="InterPro" id="IPR024079">
    <property type="entry name" value="MetalloPept_cat_dom_sf"/>
</dbReference>
<organism evidence="1 2">
    <name type="scientific">Haemaphysalis longicornis</name>
    <name type="common">Bush tick</name>
    <dbReference type="NCBI Taxonomy" id="44386"/>
    <lineage>
        <taxon>Eukaryota</taxon>
        <taxon>Metazoa</taxon>
        <taxon>Ecdysozoa</taxon>
        <taxon>Arthropoda</taxon>
        <taxon>Chelicerata</taxon>
        <taxon>Arachnida</taxon>
        <taxon>Acari</taxon>
        <taxon>Parasitiformes</taxon>
        <taxon>Ixodida</taxon>
        <taxon>Ixodoidea</taxon>
        <taxon>Ixodidae</taxon>
        <taxon>Haemaphysalinae</taxon>
        <taxon>Haemaphysalis</taxon>
    </lineage>
</organism>
<sequence>MELYTPTVSSNEWLRVLRVSLSGRPELQVRRPTSRLDHRLQAPELPLRRRFHRKDLSAAYCASTVEAAYPFLVAALHSVARFSPAKRAFIDEAFENLTLAAGDLANKTLWLDDASRRLAAQKVSSIRLRAWLPAMYLRDDDELERLYADFPEKESSLAAYWFVSMHATAANDELRQAADDLGLETSFTRPYMILSEPFGVWTWPWGVLNRSLYYAKGTKSMVYGGFGFSVALELLRSLDSKGIQWHPNGTYGRPFISRYDGDLSMVQWAAVQTT</sequence>
<dbReference type="Gene3D" id="1.10.1380.10">
    <property type="entry name" value="Neutral endopeptidase , domain2"/>
    <property type="match status" value="1"/>
</dbReference>
<name>A0A9J6HCT0_HAELO</name>
<protein>
    <submittedName>
        <fullName evidence="1">Uncharacterized protein</fullName>
    </submittedName>
</protein>
<dbReference type="Gene3D" id="3.40.390.10">
    <property type="entry name" value="Collagenase (Catalytic Domain)"/>
    <property type="match status" value="1"/>
</dbReference>
<dbReference type="AlphaFoldDB" id="A0A9J6HCT0"/>
<dbReference type="PROSITE" id="PS51885">
    <property type="entry name" value="NEPRILYSIN"/>
    <property type="match status" value="1"/>
</dbReference>
<dbReference type="SUPFAM" id="SSF55486">
    <property type="entry name" value="Metalloproteases ('zincins'), catalytic domain"/>
    <property type="match status" value="1"/>
</dbReference>
<proteinExistence type="predicted"/>
<comment type="caution">
    <text evidence="1">The sequence shown here is derived from an EMBL/GenBank/DDBJ whole genome shotgun (WGS) entry which is preliminary data.</text>
</comment>
<accession>A0A9J6HCT0</accession>
<dbReference type="GO" id="GO:0006508">
    <property type="term" value="P:proteolysis"/>
    <property type="evidence" value="ECO:0007669"/>
    <property type="project" value="InterPro"/>
</dbReference>
<dbReference type="Proteomes" id="UP000821853">
    <property type="component" value="Unassembled WGS sequence"/>
</dbReference>
<reference evidence="1 2" key="1">
    <citation type="journal article" date="2020" name="Cell">
        <title>Large-Scale Comparative Analyses of Tick Genomes Elucidate Their Genetic Diversity and Vector Capacities.</title>
        <authorList>
            <consortium name="Tick Genome and Microbiome Consortium (TIGMIC)"/>
            <person name="Jia N."/>
            <person name="Wang J."/>
            <person name="Shi W."/>
            <person name="Du L."/>
            <person name="Sun Y."/>
            <person name="Zhan W."/>
            <person name="Jiang J.F."/>
            <person name="Wang Q."/>
            <person name="Zhang B."/>
            <person name="Ji P."/>
            <person name="Bell-Sakyi L."/>
            <person name="Cui X.M."/>
            <person name="Yuan T.T."/>
            <person name="Jiang B.G."/>
            <person name="Yang W.F."/>
            <person name="Lam T.T."/>
            <person name="Chang Q.C."/>
            <person name="Ding S.J."/>
            <person name="Wang X.J."/>
            <person name="Zhu J.G."/>
            <person name="Ruan X.D."/>
            <person name="Zhao L."/>
            <person name="Wei J.T."/>
            <person name="Ye R.Z."/>
            <person name="Que T.C."/>
            <person name="Du C.H."/>
            <person name="Zhou Y.H."/>
            <person name="Cheng J.X."/>
            <person name="Dai P.F."/>
            <person name="Guo W.B."/>
            <person name="Han X.H."/>
            <person name="Huang E.J."/>
            <person name="Li L.F."/>
            <person name="Wei W."/>
            <person name="Gao Y.C."/>
            <person name="Liu J.Z."/>
            <person name="Shao H.Z."/>
            <person name="Wang X."/>
            <person name="Wang C.C."/>
            <person name="Yang T.C."/>
            <person name="Huo Q.B."/>
            <person name="Li W."/>
            <person name="Chen H.Y."/>
            <person name="Chen S.E."/>
            <person name="Zhou L.G."/>
            <person name="Ni X.B."/>
            <person name="Tian J.H."/>
            <person name="Sheng Y."/>
            <person name="Liu T."/>
            <person name="Pan Y.S."/>
            <person name="Xia L.Y."/>
            <person name="Li J."/>
            <person name="Zhao F."/>
            <person name="Cao W.C."/>
        </authorList>
    </citation>
    <scope>NUCLEOTIDE SEQUENCE [LARGE SCALE GENOMIC DNA]</scope>
    <source>
        <strain evidence="1">HaeL-2018</strain>
    </source>
</reference>
<dbReference type="GO" id="GO:0004222">
    <property type="term" value="F:metalloendopeptidase activity"/>
    <property type="evidence" value="ECO:0007669"/>
    <property type="project" value="InterPro"/>
</dbReference>
<evidence type="ECO:0000313" key="2">
    <source>
        <dbReference type="Proteomes" id="UP000821853"/>
    </source>
</evidence>
<dbReference type="InterPro" id="IPR042089">
    <property type="entry name" value="Peptidase_M13_dom_2"/>
</dbReference>
<dbReference type="OMA" id="FREYWVT"/>
<dbReference type="EMBL" id="JABSTR010002803">
    <property type="protein sequence ID" value="KAH9384621.1"/>
    <property type="molecule type" value="Genomic_DNA"/>
</dbReference>
<dbReference type="InterPro" id="IPR000718">
    <property type="entry name" value="Peptidase_M13"/>
</dbReference>
<dbReference type="VEuPathDB" id="VectorBase:HLOH_054150"/>
<gene>
    <name evidence="1" type="ORF">HPB48_026630</name>
</gene>
<evidence type="ECO:0000313" key="1">
    <source>
        <dbReference type="EMBL" id="KAH9384621.1"/>
    </source>
</evidence>